<accession>A0A644X4W3</accession>
<organism evidence="1">
    <name type="scientific">bioreactor metagenome</name>
    <dbReference type="NCBI Taxonomy" id="1076179"/>
    <lineage>
        <taxon>unclassified sequences</taxon>
        <taxon>metagenomes</taxon>
        <taxon>ecological metagenomes</taxon>
    </lineage>
</organism>
<dbReference type="InterPro" id="IPR052552">
    <property type="entry name" value="YeaO-like"/>
</dbReference>
<evidence type="ECO:0000313" key="1">
    <source>
        <dbReference type="EMBL" id="MPM10997.1"/>
    </source>
</evidence>
<name>A0A644X4W3_9ZZZZ</name>
<protein>
    <recommendedName>
        <fullName evidence="2">DUF488 domain-containing protein</fullName>
    </recommendedName>
</protein>
<proteinExistence type="predicted"/>
<gene>
    <name evidence="1" type="ORF">SDC9_57335</name>
</gene>
<dbReference type="PANTHER" id="PTHR36849:SF1">
    <property type="entry name" value="CYTOPLASMIC PROTEIN"/>
    <property type="match status" value="1"/>
</dbReference>
<dbReference type="EMBL" id="VSSQ01001769">
    <property type="protein sequence ID" value="MPM10997.1"/>
    <property type="molecule type" value="Genomic_DNA"/>
</dbReference>
<dbReference type="AlphaFoldDB" id="A0A644X4W3"/>
<sequence>MIKIKRIYESSGDGDGYRILVDRLWPRGVSKESAHIDVWMKEVAPSADLRKWFNHETEKWEEFTRLYTRELTENKQMLLDIKKLEKEHKTVTLLYGAKDTEHNQAQVLLKALEKI</sequence>
<evidence type="ECO:0008006" key="2">
    <source>
        <dbReference type="Google" id="ProtNLM"/>
    </source>
</evidence>
<reference evidence="1" key="1">
    <citation type="submission" date="2019-08" db="EMBL/GenBank/DDBJ databases">
        <authorList>
            <person name="Kucharzyk K."/>
            <person name="Murdoch R.W."/>
            <person name="Higgins S."/>
            <person name="Loffler F."/>
        </authorList>
    </citation>
    <scope>NUCLEOTIDE SEQUENCE</scope>
</reference>
<dbReference type="Pfam" id="PF22752">
    <property type="entry name" value="DUF488-N3i"/>
    <property type="match status" value="1"/>
</dbReference>
<dbReference type="PANTHER" id="PTHR36849">
    <property type="entry name" value="CYTOPLASMIC PROTEIN-RELATED"/>
    <property type="match status" value="1"/>
</dbReference>
<comment type="caution">
    <text evidence="1">The sequence shown here is derived from an EMBL/GenBank/DDBJ whole genome shotgun (WGS) entry which is preliminary data.</text>
</comment>